<dbReference type="Proteomes" id="UP000299102">
    <property type="component" value="Unassembled WGS sequence"/>
</dbReference>
<name>A0A4C1XHN3_EUMVA</name>
<organism evidence="2 3">
    <name type="scientific">Eumeta variegata</name>
    <name type="common">Bagworm moth</name>
    <name type="synonym">Eumeta japonica</name>
    <dbReference type="NCBI Taxonomy" id="151549"/>
    <lineage>
        <taxon>Eukaryota</taxon>
        <taxon>Metazoa</taxon>
        <taxon>Ecdysozoa</taxon>
        <taxon>Arthropoda</taxon>
        <taxon>Hexapoda</taxon>
        <taxon>Insecta</taxon>
        <taxon>Pterygota</taxon>
        <taxon>Neoptera</taxon>
        <taxon>Endopterygota</taxon>
        <taxon>Lepidoptera</taxon>
        <taxon>Glossata</taxon>
        <taxon>Ditrysia</taxon>
        <taxon>Tineoidea</taxon>
        <taxon>Psychidae</taxon>
        <taxon>Oiketicinae</taxon>
        <taxon>Eumeta</taxon>
    </lineage>
</organism>
<keyword evidence="3" id="KW-1185">Reference proteome</keyword>
<feature type="region of interest" description="Disordered" evidence="1">
    <location>
        <begin position="77"/>
        <end position="223"/>
    </location>
</feature>
<dbReference type="AlphaFoldDB" id="A0A4C1XHN3"/>
<dbReference type="EMBL" id="BGZK01000869">
    <property type="protein sequence ID" value="GBP63406.1"/>
    <property type="molecule type" value="Genomic_DNA"/>
</dbReference>
<evidence type="ECO:0000313" key="2">
    <source>
        <dbReference type="EMBL" id="GBP63406.1"/>
    </source>
</evidence>
<feature type="compositionally biased region" description="Low complexity" evidence="1">
    <location>
        <begin position="92"/>
        <end position="131"/>
    </location>
</feature>
<accession>A0A4C1XHN3</accession>
<protein>
    <submittedName>
        <fullName evidence="2">Uncharacterized protein</fullName>
    </submittedName>
</protein>
<feature type="compositionally biased region" description="Low complexity" evidence="1">
    <location>
        <begin position="194"/>
        <end position="209"/>
    </location>
</feature>
<gene>
    <name evidence="2" type="ORF">EVAR_35296_1</name>
</gene>
<proteinExistence type="predicted"/>
<sequence length="265" mass="26854">MCIAIKARIVCSKSFFPRSKNRVFVPPYIYRAGAPGRRRGRALPSRSGAAPTGRALGALAAGAPVPVRGCADGPGPWATYTVPGPRRRRGRALPSRSGLRRGPGLRAPPRRALPSRSGAAPRARALRRCAGGPPGAPVPVRAAPTARPSGRSRAGPGGVGLRRRAGPSGARVPPPAAAERWRCVGAPPAPAPGTPALRGRPRGAAGEGASVERVDEGESGAPALRADVDNGGEGEGENACGLLSATTACVSPTQKCGVVIVCIIL</sequence>
<evidence type="ECO:0000256" key="1">
    <source>
        <dbReference type="SAM" id="MobiDB-lite"/>
    </source>
</evidence>
<reference evidence="2 3" key="1">
    <citation type="journal article" date="2019" name="Commun. Biol.">
        <title>The bagworm genome reveals a unique fibroin gene that provides high tensile strength.</title>
        <authorList>
            <person name="Kono N."/>
            <person name="Nakamura H."/>
            <person name="Ohtoshi R."/>
            <person name="Tomita M."/>
            <person name="Numata K."/>
            <person name="Arakawa K."/>
        </authorList>
    </citation>
    <scope>NUCLEOTIDE SEQUENCE [LARGE SCALE GENOMIC DNA]</scope>
</reference>
<comment type="caution">
    <text evidence="2">The sequence shown here is derived from an EMBL/GenBank/DDBJ whole genome shotgun (WGS) entry which is preliminary data.</text>
</comment>
<evidence type="ECO:0000313" key="3">
    <source>
        <dbReference type="Proteomes" id="UP000299102"/>
    </source>
</evidence>
<feature type="compositionally biased region" description="Low complexity" evidence="1">
    <location>
        <begin position="138"/>
        <end position="154"/>
    </location>
</feature>